<dbReference type="Gene3D" id="3.30.200.20">
    <property type="entry name" value="Phosphorylase Kinase, domain 1"/>
    <property type="match status" value="1"/>
</dbReference>
<dbReference type="SUPFAM" id="SSF56112">
    <property type="entry name" value="Protein kinase-like (PK-like)"/>
    <property type="match status" value="1"/>
</dbReference>
<dbReference type="Pfam" id="PF01636">
    <property type="entry name" value="APH"/>
    <property type="match status" value="1"/>
</dbReference>
<dbReference type="Proteomes" id="UP000730482">
    <property type="component" value="Unassembled WGS sequence"/>
</dbReference>
<name>A0ABS5KYE3_9ACTN</name>
<reference evidence="2 3" key="1">
    <citation type="submission" date="2020-02" db="EMBL/GenBank/DDBJ databases">
        <title>Acidophilic actinobacteria isolated from forest soil.</title>
        <authorList>
            <person name="Golinska P."/>
        </authorList>
    </citation>
    <scope>NUCLEOTIDE SEQUENCE [LARGE SCALE GENOMIC DNA]</scope>
    <source>
        <strain evidence="2 3">NL8</strain>
    </source>
</reference>
<dbReference type="InterPro" id="IPR002575">
    <property type="entry name" value="Aminoglycoside_PTrfase"/>
</dbReference>
<proteinExistence type="predicted"/>
<evidence type="ECO:0000313" key="2">
    <source>
        <dbReference type="EMBL" id="MBS2551020.1"/>
    </source>
</evidence>
<dbReference type="InterPro" id="IPR051678">
    <property type="entry name" value="AGP_Transferase"/>
</dbReference>
<dbReference type="PANTHER" id="PTHR21310">
    <property type="entry name" value="AMINOGLYCOSIDE PHOSPHOTRANSFERASE-RELATED-RELATED"/>
    <property type="match status" value="1"/>
</dbReference>
<organism evidence="2 3">
    <name type="scientific">Catenulispora pinistramenti</name>
    <dbReference type="NCBI Taxonomy" id="2705254"/>
    <lineage>
        <taxon>Bacteria</taxon>
        <taxon>Bacillati</taxon>
        <taxon>Actinomycetota</taxon>
        <taxon>Actinomycetes</taxon>
        <taxon>Catenulisporales</taxon>
        <taxon>Catenulisporaceae</taxon>
        <taxon>Catenulispora</taxon>
    </lineage>
</organism>
<feature type="domain" description="Aminoglycoside phosphotransferase" evidence="1">
    <location>
        <begin position="108"/>
        <end position="268"/>
    </location>
</feature>
<gene>
    <name evidence="2" type="ORF">KGQ19_29535</name>
</gene>
<accession>A0ABS5KYE3</accession>
<dbReference type="Gene3D" id="1.10.510.10">
    <property type="entry name" value="Transferase(Phosphotransferase) domain 1"/>
    <property type="match status" value="1"/>
</dbReference>
<keyword evidence="3" id="KW-1185">Reference proteome</keyword>
<evidence type="ECO:0000313" key="3">
    <source>
        <dbReference type="Proteomes" id="UP000730482"/>
    </source>
</evidence>
<sequence>MLNPPDAFSEDDLRLLLANNWGLTAAQLEYVPVGFGSHHWSVRDSRGGRWFVNVDELAAFPLATDDPLRSLRNALSVPRALVDHGHRLTVAPERTGDGAVLAELGNHGEHSEHGFAVSVYRRLDGESFEWQRWEQTDTELTAEALAVVTELHSVPESAWGSPETETFTIPKRAGLDAALAGKRPDPAMGPYADRAAELVSQHAPTVSALLDHYDRLAQTARGQRDRFVLTHGEPHLGNYMRADGRLLLIDWDSALIGPPERDLWNFGLGDPRFGELYQLRWDLSETAADLARFAARHTDGDNERATWTTLVDSLAALETTAANIGAPWTSRH</sequence>
<dbReference type="EMBL" id="JAAFYZ010000123">
    <property type="protein sequence ID" value="MBS2551020.1"/>
    <property type="molecule type" value="Genomic_DNA"/>
</dbReference>
<protein>
    <submittedName>
        <fullName evidence="2">Phosphotransferase</fullName>
    </submittedName>
</protein>
<dbReference type="RefSeq" id="WP_212014915.1">
    <property type="nucleotide sequence ID" value="NZ_JAAFYZ010000123.1"/>
</dbReference>
<dbReference type="InterPro" id="IPR011009">
    <property type="entry name" value="Kinase-like_dom_sf"/>
</dbReference>
<evidence type="ECO:0000259" key="1">
    <source>
        <dbReference type="Pfam" id="PF01636"/>
    </source>
</evidence>
<comment type="caution">
    <text evidence="2">The sequence shown here is derived from an EMBL/GenBank/DDBJ whole genome shotgun (WGS) entry which is preliminary data.</text>
</comment>